<dbReference type="PANTHER" id="PTHR48075">
    <property type="entry name" value="3-HYDROXYACYL-COA DEHYDROGENASE FAMILY PROTEIN"/>
    <property type="match status" value="1"/>
</dbReference>
<comment type="pathway">
    <text evidence="1">Lipid metabolism; butanoate metabolism.</text>
</comment>
<dbReference type="SUPFAM" id="SSF51735">
    <property type="entry name" value="NAD(P)-binding Rossmann-fold domains"/>
    <property type="match status" value="1"/>
</dbReference>
<keyword evidence="8" id="KW-1185">Reference proteome</keyword>
<evidence type="ECO:0000256" key="2">
    <source>
        <dbReference type="ARBA" id="ARBA00009463"/>
    </source>
</evidence>
<comment type="caution">
    <text evidence="7">The sequence shown here is derived from an EMBL/GenBank/DDBJ whole genome shotgun (WGS) entry which is preliminary data.</text>
</comment>
<feature type="domain" description="3-hydroxyacyl-CoA dehydrogenase C-terminal" evidence="5">
    <location>
        <begin position="193"/>
        <end position="245"/>
    </location>
</feature>
<evidence type="ECO:0000313" key="8">
    <source>
        <dbReference type="Proteomes" id="UP001551675"/>
    </source>
</evidence>
<gene>
    <name evidence="7" type="ORF">AB0I59_20425</name>
</gene>
<dbReference type="RefSeq" id="WP_358134876.1">
    <property type="nucleotide sequence ID" value="NZ_JBFALK010000011.1"/>
</dbReference>
<dbReference type="InterPro" id="IPR022694">
    <property type="entry name" value="3-OHacyl-CoA_DH"/>
</dbReference>
<reference evidence="7 8" key="1">
    <citation type="submission" date="2024-06" db="EMBL/GenBank/DDBJ databases">
        <title>The Natural Products Discovery Center: Release of the First 8490 Sequenced Strains for Exploring Actinobacteria Biosynthetic Diversity.</title>
        <authorList>
            <person name="Kalkreuter E."/>
            <person name="Kautsar S.A."/>
            <person name="Yang D."/>
            <person name="Bader C.D."/>
            <person name="Teijaro C.N."/>
            <person name="Fluegel L."/>
            <person name="Davis C.M."/>
            <person name="Simpson J.R."/>
            <person name="Lauterbach L."/>
            <person name="Steele A.D."/>
            <person name="Gui C."/>
            <person name="Meng S."/>
            <person name="Li G."/>
            <person name="Viehrig K."/>
            <person name="Ye F."/>
            <person name="Su P."/>
            <person name="Kiefer A.F."/>
            <person name="Nichols A."/>
            <person name="Cepeda A.J."/>
            <person name="Yan W."/>
            <person name="Fan B."/>
            <person name="Jiang Y."/>
            <person name="Adhikari A."/>
            <person name="Zheng C.-J."/>
            <person name="Schuster L."/>
            <person name="Cowan T.M."/>
            <person name="Smanski M.J."/>
            <person name="Chevrette M.G."/>
            <person name="De Carvalho L.P.S."/>
            <person name="Shen B."/>
        </authorList>
    </citation>
    <scope>NUCLEOTIDE SEQUENCE [LARGE SCALE GENOMIC DNA]</scope>
    <source>
        <strain evidence="7 8">NPDC050100</strain>
    </source>
</reference>
<dbReference type="InterPro" id="IPR006176">
    <property type="entry name" value="3-OHacyl-CoA_DH_NAD-bd"/>
</dbReference>
<name>A0ABV3GHJ1_MICGL</name>
<evidence type="ECO:0000256" key="3">
    <source>
        <dbReference type="ARBA" id="ARBA00023002"/>
    </source>
</evidence>
<organism evidence="7 8">
    <name type="scientific">Microtetraspora glauca</name>
    <dbReference type="NCBI Taxonomy" id="1996"/>
    <lineage>
        <taxon>Bacteria</taxon>
        <taxon>Bacillati</taxon>
        <taxon>Actinomycetota</taxon>
        <taxon>Actinomycetes</taxon>
        <taxon>Streptosporangiales</taxon>
        <taxon>Streptosporangiaceae</taxon>
        <taxon>Microtetraspora</taxon>
    </lineage>
</organism>
<dbReference type="InterPro" id="IPR036291">
    <property type="entry name" value="NAD(P)-bd_dom_sf"/>
</dbReference>
<feature type="domain" description="3-hydroxyacyl-CoA dehydrogenase NAD binding" evidence="6">
    <location>
        <begin position="6"/>
        <end position="187"/>
    </location>
</feature>
<dbReference type="Pfam" id="PF02737">
    <property type="entry name" value="3HCDH_N"/>
    <property type="match status" value="1"/>
</dbReference>
<dbReference type="Gene3D" id="1.10.1040.10">
    <property type="entry name" value="N-(1-d-carboxylethyl)-l-norvaline Dehydrogenase, domain 2"/>
    <property type="match status" value="1"/>
</dbReference>
<evidence type="ECO:0000313" key="7">
    <source>
        <dbReference type="EMBL" id="MEV0971002.1"/>
    </source>
</evidence>
<dbReference type="PANTHER" id="PTHR48075:SF5">
    <property type="entry name" value="3-HYDROXYBUTYRYL-COA DEHYDROGENASE"/>
    <property type="match status" value="1"/>
</dbReference>
<evidence type="ECO:0000259" key="5">
    <source>
        <dbReference type="Pfam" id="PF00725"/>
    </source>
</evidence>
<dbReference type="PIRSF" id="PIRSF000105">
    <property type="entry name" value="HCDH"/>
    <property type="match status" value="1"/>
</dbReference>
<dbReference type="InterPro" id="IPR008927">
    <property type="entry name" value="6-PGluconate_DH-like_C_sf"/>
</dbReference>
<evidence type="ECO:0000259" key="6">
    <source>
        <dbReference type="Pfam" id="PF02737"/>
    </source>
</evidence>
<proteinExistence type="inferred from homology"/>
<dbReference type="InterPro" id="IPR006108">
    <property type="entry name" value="3HC_DH_C"/>
</dbReference>
<feature type="region of interest" description="Disordered" evidence="4">
    <location>
        <begin position="242"/>
        <end position="264"/>
    </location>
</feature>
<protein>
    <submittedName>
        <fullName evidence="7">3-hydroxyacyl-CoA dehydrogenase family protein</fullName>
    </submittedName>
</protein>
<evidence type="ECO:0000256" key="4">
    <source>
        <dbReference type="SAM" id="MobiDB-lite"/>
    </source>
</evidence>
<accession>A0ABV3GHJ1</accession>
<sequence>MSQMRIAVIGAGIMGSGIAQATATHGYRTYCYDLSEEQIKVARELVVDGRYGLHRAVERNKISPERARTAQERLSFGTDLAEALDSADLVVECIPEDLGLKTRMFRRLDEMAPPEAILTSNTSGHPICALAGATTRPEKVMGWHWSSPAPVMPLAELVVTPQTSQETVDAVVQVAAACGKNPVVVKENPFVWGFVGNRVLTAMVREAQRVVDEGLATKDQVDQIVVDGFRWPVGPFALVDGSASGWGENRSSTAPPKDAPWKRG</sequence>
<dbReference type="Gene3D" id="3.40.50.720">
    <property type="entry name" value="NAD(P)-binding Rossmann-like Domain"/>
    <property type="match status" value="1"/>
</dbReference>
<dbReference type="Pfam" id="PF00725">
    <property type="entry name" value="3HCDH"/>
    <property type="match status" value="1"/>
</dbReference>
<dbReference type="EMBL" id="JBFALK010000011">
    <property type="protein sequence ID" value="MEV0971002.1"/>
    <property type="molecule type" value="Genomic_DNA"/>
</dbReference>
<keyword evidence="3" id="KW-0560">Oxidoreductase</keyword>
<dbReference type="InterPro" id="IPR013328">
    <property type="entry name" value="6PGD_dom2"/>
</dbReference>
<evidence type="ECO:0000256" key="1">
    <source>
        <dbReference type="ARBA" id="ARBA00005086"/>
    </source>
</evidence>
<dbReference type="Proteomes" id="UP001551675">
    <property type="component" value="Unassembled WGS sequence"/>
</dbReference>
<dbReference type="SUPFAM" id="SSF48179">
    <property type="entry name" value="6-phosphogluconate dehydrogenase C-terminal domain-like"/>
    <property type="match status" value="1"/>
</dbReference>
<comment type="similarity">
    <text evidence="2">Belongs to the 3-hydroxyacyl-CoA dehydrogenase family.</text>
</comment>